<dbReference type="GO" id="GO:0016020">
    <property type="term" value="C:membrane"/>
    <property type="evidence" value="ECO:0007669"/>
    <property type="project" value="UniProtKB-SubCell"/>
</dbReference>
<evidence type="ECO:0000256" key="2">
    <source>
        <dbReference type="ARBA" id="ARBA00022448"/>
    </source>
</evidence>
<feature type="transmembrane region" description="Helical" evidence="6">
    <location>
        <begin position="140"/>
        <end position="163"/>
    </location>
</feature>
<keyword evidence="4 6" id="KW-1133">Transmembrane helix</keyword>
<reference evidence="7 8" key="1">
    <citation type="journal article" date="2015" name="Genome Biol.">
        <title>Comparative genomics of Steinernema reveals deeply conserved gene regulatory networks.</title>
        <authorList>
            <person name="Dillman A.R."/>
            <person name="Macchietto M."/>
            <person name="Porter C.F."/>
            <person name="Rogers A."/>
            <person name="Williams B."/>
            <person name="Antoshechkin I."/>
            <person name="Lee M.M."/>
            <person name="Goodwin Z."/>
            <person name="Lu X."/>
            <person name="Lewis E.E."/>
            <person name="Goodrich-Blair H."/>
            <person name="Stock S.P."/>
            <person name="Adams B.J."/>
            <person name="Sternberg P.W."/>
            <person name="Mortazavi A."/>
        </authorList>
    </citation>
    <scope>NUCLEOTIDE SEQUENCE [LARGE SCALE GENOMIC DNA]</scope>
    <source>
        <strain evidence="7 8">ALL</strain>
    </source>
</reference>
<feature type="transmembrane region" description="Helical" evidence="6">
    <location>
        <begin position="374"/>
        <end position="400"/>
    </location>
</feature>
<dbReference type="InterPro" id="IPR005828">
    <property type="entry name" value="MFS_sugar_transport-like"/>
</dbReference>
<keyword evidence="8" id="KW-1185">Reference proteome</keyword>
<keyword evidence="3 6" id="KW-0812">Transmembrane</keyword>
<dbReference type="InterPro" id="IPR036259">
    <property type="entry name" value="MFS_trans_sf"/>
</dbReference>
<keyword evidence="5 6" id="KW-0472">Membrane</keyword>
<comment type="subcellular location">
    <subcellularLocation>
        <location evidence="1">Membrane</location>
    </subcellularLocation>
</comment>
<reference evidence="7 8" key="2">
    <citation type="journal article" date="2019" name="G3 (Bethesda)">
        <title>Hybrid Assembly of the Genome of the Entomopathogenic Nematode Steinernema carpocapsae Identifies the X-Chromosome.</title>
        <authorList>
            <person name="Serra L."/>
            <person name="Macchietto M."/>
            <person name="Macias-Munoz A."/>
            <person name="McGill C.J."/>
            <person name="Rodriguez I.M."/>
            <person name="Rodriguez B."/>
            <person name="Murad R."/>
            <person name="Mortazavi A."/>
        </authorList>
    </citation>
    <scope>NUCLEOTIDE SEQUENCE [LARGE SCALE GENOMIC DNA]</scope>
    <source>
        <strain evidence="7 8">ALL</strain>
    </source>
</reference>
<evidence type="ECO:0000313" key="8">
    <source>
        <dbReference type="Proteomes" id="UP000298663"/>
    </source>
</evidence>
<dbReference type="Gene3D" id="1.20.1250.20">
    <property type="entry name" value="MFS general substrate transporter like domains"/>
    <property type="match status" value="1"/>
</dbReference>
<accession>A0A4U5M7F4</accession>
<name>A0A4U5M7F4_STECR</name>
<comment type="caution">
    <text evidence="7">The sequence shown here is derived from an EMBL/GenBank/DDBJ whole genome shotgun (WGS) entry which is preliminary data.</text>
</comment>
<dbReference type="PANTHER" id="PTHR23503:SF8">
    <property type="entry name" value="FACILITATED GLUCOSE TRANSPORTER PROTEIN 1"/>
    <property type="match status" value="1"/>
</dbReference>
<proteinExistence type="predicted"/>
<dbReference type="AlphaFoldDB" id="A0A4U5M7F4"/>
<dbReference type="SUPFAM" id="SSF103473">
    <property type="entry name" value="MFS general substrate transporter"/>
    <property type="match status" value="1"/>
</dbReference>
<feature type="transmembrane region" description="Helical" evidence="6">
    <location>
        <begin position="83"/>
        <end position="102"/>
    </location>
</feature>
<feature type="transmembrane region" description="Helical" evidence="6">
    <location>
        <begin position="502"/>
        <end position="523"/>
    </location>
</feature>
<evidence type="ECO:0000256" key="5">
    <source>
        <dbReference type="ARBA" id="ARBA00023136"/>
    </source>
</evidence>
<evidence type="ECO:0000256" key="3">
    <source>
        <dbReference type="ARBA" id="ARBA00022692"/>
    </source>
</evidence>
<evidence type="ECO:0008006" key="9">
    <source>
        <dbReference type="Google" id="ProtNLM"/>
    </source>
</evidence>
<organism evidence="7 8">
    <name type="scientific">Steinernema carpocapsae</name>
    <name type="common">Entomopathogenic nematode</name>
    <dbReference type="NCBI Taxonomy" id="34508"/>
    <lineage>
        <taxon>Eukaryota</taxon>
        <taxon>Metazoa</taxon>
        <taxon>Ecdysozoa</taxon>
        <taxon>Nematoda</taxon>
        <taxon>Chromadorea</taxon>
        <taxon>Rhabditida</taxon>
        <taxon>Tylenchina</taxon>
        <taxon>Panagrolaimomorpha</taxon>
        <taxon>Strongyloidoidea</taxon>
        <taxon>Steinernematidae</taxon>
        <taxon>Steinernema</taxon>
    </lineage>
</organism>
<feature type="transmembrane region" description="Helical" evidence="6">
    <location>
        <begin position="229"/>
        <end position="252"/>
    </location>
</feature>
<dbReference type="STRING" id="34508.A0A4U5M7F4"/>
<feature type="transmembrane region" description="Helical" evidence="6">
    <location>
        <begin position="406"/>
        <end position="427"/>
    </location>
</feature>
<dbReference type="EMBL" id="AZBU02000009">
    <property type="protein sequence ID" value="TKR64772.1"/>
    <property type="molecule type" value="Genomic_DNA"/>
</dbReference>
<evidence type="ECO:0000256" key="1">
    <source>
        <dbReference type="ARBA" id="ARBA00004370"/>
    </source>
</evidence>
<feature type="transmembrane region" description="Helical" evidence="6">
    <location>
        <begin position="258"/>
        <end position="280"/>
    </location>
</feature>
<dbReference type="InterPro" id="IPR045263">
    <property type="entry name" value="GLUT"/>
</dbReference>
<gene>
    <name evidence="7" type="ORF">L596_025257</name>
</gene>
<evidence type="ECO:0000256" key="6">
    <source>
        <dbReference type="SAM" id="Phobius"/>
    </source>
</evidence>
<feature type="transmembrane region" description="Helical" evidence="6">
    <location>
        <begin position="434"/>
        <end position="454"/>
    </location>
</feature>
<keyword evidence="2" id="KW-0813">Transport</keyword>
<dbReference type="Proteomes" id="UP000298663">
    <property type="component" value="Unassembled WGS sequence"/>
</dbReference>
<sequence>MVAKGLEFRPISFFNCHQKWCSSLVRFRRLSLSLSVHSCLHAHICRHRFQTPDLTFRPSRSCRAVGRTAMDPPKIQYQTLPSFWVLFSVVVLSFTGTFQFGFQEATIAWSIQYFPEINLTTSNGEIYIHSFGNGRHDVNWAIIAFALGAVIGFGIFGCVHLHITMRSGMLTGSMSSFTGFIMILLGTFYPSIHVYAIGRFLFGVSTGFFVGCQILFINDVALKEYRAQLNLVSTLAPVFGWLLASVLCSPHVLGNLDAFYTIPAVGMIPQLVYVIWMFLVRHEPPLRCLLLNDERKAEKSAEFFYGKNAVDEALADAYDRIRSQPRIPSMSDLWTSATFRETRFITWAVNLAASFSGERFIFYTMRSYFVGEHLRYYVCFFIIAVLVFILVILMTFLIHAVERRTLVTISIIGVMMCELLLGLTATIRDFVPQLAFDMPACIFSVLHQLCYFLGIGTLGWFIATEVAFGGASAVFLALSMVDRMLLSIIHTAVHGILHAHSPALASLFSAVPLFGCCLVMLIYTPNLNNKEPHKILECLGYSLDLEAREEEVQEVLENLHRLWTVPVTSPEDPQLQAIQE</sequence>
<dbReference type="PANTHER" id="PTHR23503">
    <property type="entry name" value="SOLUTE CARRIER FAMILY 2"/>
    <property type="match status" value="1"/>
</dbReference>
<feature type="transmembrane region" description="Helical" evidence="6">
    <location>
        <begin position="170"/>
        <end position="189"/>
    </location>
</feature>
<dbReference type="GO" id="GO:0015149">
    <property type="term" value="F:hexose transmembrane transporter activity"/>
    <property type="evidence" value="ECO:0007669"/>
    <property type="project" value="TreeGrafter"/>
</dbReference>
<protein>
    <recommendedName>
        <fullName evidence="9">Major facilitator superfamily (MFS) profile domain-containing protein</fullName>
    </recommendedName>
</protein>
<evidence type="ECO:0000256" key="4">
    <source>
        <dbReference type="ARBA" id="ARBA00022989"/>
    </source>
</evidence>
<dbReference type="OrthoDB" id="6612291at2759"/>
<feature type="transmembrane region" description="Helical" evidence="6">
    <location>
        <begin position="195"/>
        <end position="217"/>
    </location>
</feature>
<dbReference type="Pfam" id="PF00083">
    <property type="entry name" value="Sugar_tr"/>
    <property type="match status" value="1"/>
</dbReference>
<evidence type="ECO:0000313" key="7">
    <source>
        <dbReference type="EMBL" id="TKR64772.1"/>
    </source>
</evidence>